<dbReference type="EMBL" id="BKCJ010001972">
    <property type="protein sequence ID" value="GEU45340.1"/>
    <property type="molecule type" value="Genomic_DNA"/>
</dbReference>
<feature type="compositionally biased region" description="Basic and acidic residues" evidence="1">
    <location>
        <begin position="233"/>
        <end position="255"/>
    </location>
</feature>
<accession>A0A6L2K9D0</accession>
<evidence type="ECO:0000256" key="1">
    <source>
        <dbReference type="SAM" id="MobiDB-lite"/>
    </source>
</evidence>
<feature type="region of interest" description="Disordered" evidence="1">
    <location>
        <begin position="233"/>
        <end position="260"/>
    </location>
</feature>
<dbReference type="InterPro" id="IPR036397">
    <property type="entry name" value="RNaseH_sf"/>
</dbReference>
<dbReference type="AlphaFoldDB" id="A0A6L2K9D0"/>
<dbReference type="GO" id="GO:0003676">
    <property type="term" value="F:nucleic acid binding"/>
    <property type="evidence" value="ECO:0007669"/>
    <property type="project" value="InterPro"/>
</dbReference>
<name>A0A6L2K9D0_TANCI</name>
<evidence type="ECO:0000313" key="3">
    <source>
        <dbReference type="EMBL" id="GEU45340.1"/>
    </source>
</evidence>
<comment type="caution">
    <text evidence="3">The sequence shown here is derived from an EMBL/GenBank/DDBJ whole genome shotgun (WGS) entry which is preliminary data.</text>
</comment>
<protein>
    <submittedName>
        <fullName evidence="3">Ribonuclease H-like domain-containing protein</fullName>
    </submittedName>
</protein>
<dbReference type="InterPro" id="IPR001584">
    <property type="entry name" value="Integrase_cat-core"/>
</dbReference>
<dbReference type="PANTHER" id="PTHR42648">
    <property type="entry name" value="TRANSPOSASE, PUTATIVE-RELATED"/>
    <property type="match status" value="1"/>
</dbReference>
<feature type="region of interest" description="Disordered" evidence="1">
    <location>
        <begin position="604"/>
        <end position="644"/>
    </location>
</feature>
<reference evidence="3" key="1">
    <citation type="journal article" date="2019" name="Sci. Rep.">
        <title>Draft genome of Tanacetum cinerariifolium, the natural source of mosquito coil.</title>
        <authorList>
            <person name="Yamashiro T."/>
            <person name="Shiraishi A."/>
            <person name="Satake H."/>
            <person name="Nakayama K."/>
        </authorList>
    </citation>
    <scope>NUCLEOTIDE SEQUENCE</scope>
</reference>
<proteinExistence type="predicted"/>
<dbReference type="GO" id="GO:0015074">
    <property type="term" value="P:DNA integration"/>
    <property type="evidence" value="ECO:0007669"/>
    <property type="project" value="InterPro"/>
</dbReference>
<feature type="domain" description="Integrase catalytic" evidence="2">
    <location>
        <begin position="475"/>
        <end position="582"/>
    </location>
</feature>
<dbReference type="Gene3D" id="3.30.420.10">
    <property type="entry name" value="Ribonuclease H-like superfamily/Ribonuclease H"/>
    <property type="match status" value="1"/>
</dbReference>
<dbReference type="PANTHER" id="PTHR42648:SF32">
    <property type="entry name" value="RIBONUCLEASE H-LIKE DOMAIN, GAG-PRE-INTEGRASE DOMAIN PROTEIN-RELATED"/>
    <property type="match status" value="1"/>
</dbReference>
<dbReference type="PROSITE" id="PS50994">
    <property type="entry name" value="INTEGRASE"/>
    <property type="match status" value="1"/>
</dbReference>
<feature type="compositionally biased region" description="Basic and acidic residues" evidence="1">
    <location>
        <begin position="625"/>
        <end position="644"/>
    </location>
</feature>
<dbReference type="InterPro" id="IPR012337">
    <property type="entry name" value="RNaseH-like_sf"/>
</dbReference>
<organism evidence="3">
    <name type="scientific">Tanacetum cinerariifolium</name>
    <name type="common">Dalmatian daisy</name>
    <name type="synonym">Chrysanthemum cinerariifolium</name>
    <dbReference type="NCBI Taxonomy" id="118510"/>
    <lineage>
        <taxon>Eukaryota</taxon>
        <taxon>Viridiplantae</taxon>
        <taxon>Streptophyta</taxon>
        <taxon>Embryophyta</taxon>
        <taxon>Tracheophyta</taxon>
        <taxon>Spermatophyta</taxon>
        <taxon>Magnoliopsida</taxon>
        <taxon>eudicotyledons</taxon>
        <taxon>Gunneridae</taxon>
        <taxon>Pentapetalae</taxon>
        <taxon>asterids</taxon>
        <taxon>campanulids</taxon>
        <taxon>Asterales</taxon>
        <taxon>Asteraceae</taxon>
        <taxon>Asteroideae</taxon>
        <taxon>Anthemideae</taxon>
        <taxon>Anthemidinae</taxon>
        <taxon>Tanacetum</taxon>
    </lineage>
</organism>
<sequence>MVATTKLLMLNPHEFKLWKTRIEEYFLMTDYALWDVILNGDSPPPIRSIDGVKIAYPPTTVVKKLARKNELKARGTLLMALPNEHQLKFNSYKSAKSLIEAIEKRFGSNKESKKVQKTLIKQQYKNFNGTSLEGIDQIYDRLQKLISQPEIHGETISQEDLNLKLLRSLPSEWKTHTLIWRNKPDLETLINIAHNVFAASSKTNASNLPSVGSLSNIRGDRLEVTDGNVYHDSQKISTKDKKESRNMEAPRRTVPVEDTTSNSLVSQCDGLGYDWSDQAEDGPTNFALMAYTSLSLESVEARHEVYKKNEAIFEEDIKILKLDVILLDSQQSHKSKTGLGYDSQGFNSQVLENQVNDKYNTCEVYHAVPPPYTRNFIPLKPDLIFADEHVVSESVTSLPGVTKIEVKTSESKLKTGNPQQEFQEKGVIDSGCSRHMTGNMSYLFEYEEIDGGYVSFGGDPKGGNIIDTECVVLSPNFKLLDESQVLLRVSRKNYMYSVNLRNVVPSRGIRREFSVARTPQQNGVAERKNRTLIEAARTMLADSKLPTTFWAEVVNTACYVQNKVLVVKPHNKTPYELFLGRKPALSFMRPFGCHVTILNTLDHLGPKSSEDEVADDAGKKSTKVIRKENGVQDPAKEGRERTERNEFKSVFGQDKDANGNKMFTPISIAGSNYVYLGGSIHVNAATLPNANLPTDPLMPDLEDTVDTGIFSDAYDDEFEGVEADFNNLKLTTVVSPILTTRINKDHPKEQIIRDPLSALQTRRMTKTSQEHADQ</sequence>
<gene>
    <name evidence="3" type="ORF">Tci_017318</name>
</gene>
<dbReference type="SUPFAM" id="SSF53098">
    <property type="entry name" value="Ribonuclease H-like"/>
    <property type="match status" value="1"/>
</dbReference>
<dbReference type="Pfam" id="PF14223">
    <property type="entry name" value="Retrotran_gag_2"/>
    <property type="match status" value="1"/>
</dbReference>
<dbReference type="InterPro" id="IPR039537">
    <property type="entry name" value="Retrotran_Ty1/copia-like"/>
</dbReference>
<feature type="region of interest" description="Disordered" evidence="1">
    <location>
        <begin position="746"/>
        <end position="774"/>
    </location>
</feature>
<evidence type="ECO:0000259" key="2">
    <source>
        <dbReference type="PROSITE" id="PS50994"/>
    </source>
</evidence>